<accession>A0AA41MKQ3</accession>
<sequence length="82" mass="8549">MGNTTSHQVSGELQGAKAACAESNGGRAPGKKHKIMVRSTSDPSVFSLLDSKVLGFMPPTVAVQLLLGFRTPPPFLGSLTSH</sequence>
<dbReference type="Proteomes" id="UP001166674">
    <property type="component" value="Unassembled WGS sequence"/>
</dbReference>
<proteinExistence type="predicted"/>
<evidence type="ECO:0000313" key="2">
    <source>
        <dbReference type="EMBL" id="MBZ3873730.1"/>
    </source>
</evidence>
<comment type="caution">
    <text evidence="2">The sequence shown here is derived from an EMBL/GenBank/DDBJ whole genome shotgun (WGS) entry which is preliminary data.</text>
</comment>
<feature type="compositionally biased region" description="Polar residues" evidence="1">
    <location>
        <begin position="1"/>
        <end position="11"/>
    </location>
</feature>
<feature type="region of interest" description="Disordered" evidence="1">
    <location>
        <begin position="1"/>
        <end position="33"/>
    </location>
</feature>
<evidence type="ECO:0000313" key="3">
    <source>
        <dbReference type="Proteomes" id="UP001166674"/>
    </source>
</evidence>
<dbReference type="EMBL" id="JAATJV010210099">
    <property type="protein sequence ID" value="MBZ3873730.1"/>
    <property type="molecule type" value="Genomic_DNA"/>
</dbReference>
<keyword evidence="2" id="KW-0808">Transferase</keyword>
<protein>
    <submittedName>
        <fullName evidence="2">5'-AMP-activated protein kinase subunit beta-2</fullName>
    </submittedName>
</protein>
<gene>
    <name evidence="2" type="ORF">SUZIE_124410</name>
</gene>
<name>A0AA41MKQ3_SCICA</name>
<keyword evidence="3" id="KW-1185">Reference proteome</keyword>
<evidence type="ECO:0000256" key="1">
    <source>
        <dbReference type="SAM" id="MobiDB-lite"/>
    </source>
</evidence>
<dbReference type="AlphaFoldDB" id="A0AA41MKQ3"/>
<reference evidence="2" key="1">
    <citation type="submission" date="2020-03" db="EMBL/GenBank/DDBJ databases">
        <title>Studies in the Genomics of Life Span.</title>
        <authorList>
            <person name="Glass D."/>
        </authorList>
    </citation>
    <scope>NUCLEOTIDE SEQUENCE</scope>
    <source>
        <strain evidence="2">SUZIE</strain>
        <tissue evidence="2">Muscle</tissue>
    </source>
</reference>
<keyword evidence="2" id="KW-0418">Kinase</keyword>
<dbReference type="GO" id="GO:0016301">
    <property type="term" value="F:kinase activity"/>
    <property type="evidence" value="ECO:0007669"/>
    <property type="project" value="UniProtKB-KW"/>
</dbReference>
<organism evidence="2 3">
    <name type="scientific">Sciurus carolinensis</name>
    <name type="common">Eastern gray squirrel</name>
    <dbReference type="NCBI Taxonomy" id="30640"/>
    <lineage>
        <taxon>Eukaryota</taxon>
        <taxon>Metazoa</taxon>
        <taxon>Chordata</taxon>
        <taxon>Craniata</taxon>
        <taxon>Vertebrata</taxon>
        <taxon>Euteleostomi</taxon>
        <taxon>Mammalia</taxon>
        <taxon>Eutheria</taxon>
        <taxon>Euarchontoglires</taxon>
        <taxon>Glires</taxon>
        <taxon>Rodentia</taxon>
        <taxon>Sciuromorpha</taxon>
        <taxon>Sciuridae</taxon>
        <taxon>Sciurinae</taxon>
        <taxon>Sciurini</taxon>
        <taxon>Sciurus</taxon>
    </lineage>
</organism>